<organism evidence="2 3">
    <name type="scientific">Niallia circulans</name>
    <name type="common">Bacillus circulans</name>
    <dbReference type="NCBI Taxonomy" id="1397"/>
    <lineage>
        <taxon>Bacteria</taxon>
        <taxon>Bacillati</taxon>
        <taxon>Bacillota</taxon>
        <taxon>Bacilli</taxon>
        <taxon>Bacillales</taxon>
        <taxon>Bacillaceae</taxon>
        <taxon>Niallia</taxon>
    </lineage>
</organism>
<sequence>MNILVIGRGVISTQYAWIFKENGNNIDFYIRPESIDKYTPMLNLQLDDRRKRKSKKINVSWETNLIYEIPQNHNYDLIFVSVNIEQISSVVKTLNNKVNNATVLFFNNFWEDPIKQTEILPQTQIIFGFPGAGGGTVGTNTINGAFSSIIMIGDIGKASKERVQQVNTLFEQAEFSLKRQTNFKKFLLNHFLLNVAVEIEVLKEGSFIGLMDSIDALGNISINLRQLKPIMKERGMSYDALNTLLSTISPKIIGIIMSKFIFKSGSTARSLMEGNNTITGRSAKLILDEARRKNIHVNTLENISKLLT</sequence>
<protein>
    <recommendedName>
        <fullName evidence="1">Ketopantoate reductase N-terminal domain-containing protein</fullName>
    </recommendedName>
</protein>
<name>A0AA91TSD0_NIACI</name>
<dbReference type="RefSeq" id="WP_095330210.1">
    <property type="nucleotide sequence ID" value="NZ_NPBQ01000064.1"/>
</dbReference>
<feature type="domain" description="Ketopantoate reductase N-terminal" evidence="1">
    <location>
        <begin position="3"/>
        <end position="155"/>
    </location>
</feature>
<gene>
    <name evidence="2" type="ORF">CHH57_10620</name>
</gene>
<evidence type="ECO:0000259" key="1">
    <source>
        <dbReference type="Pfam" id="PF02558"/>
    </source>
</evidence>
<proteinExistence type="predicted"/>
<dbReference type="EMBL" id="NPBQ01000064">
    <property type="protein sequence ID" value="PAD83265.1"/>
    <property type="molecule type" value="Genomic_DNA"/>
</dbReference>
<reference evidence="2 3" key="1">
    <citation type="submission" date="2017-07" db="EMBL/GenBank/DDBJ databases">
        <title>Isolation and whole genome analysis of endospore-forming bacteria from heroin.</title>
        <authorList>
            <person name="Kalinowski J."/>
            <person name="Ahrens B."/>
            <person name="Al-Dilaimi A."/>
            <person name="Winkler A."/>
            <person name="Wibberg D."/>
            <person name="Schleenbecker U."/>
            <person name="Ruckert C."/>
            <person name="Wolfel R."/>
            <person name="Grass G."/>
        </authorList>
    </citation>
    <scope>NUCLEOTIDE SEQUENCE [LARGE SCALE GENOMIC DNA]</scope>
    <source>
        <strain evidence="2 3">7521-2</strain>
    </source>
</reference>
<dbReference type="AlphaFoldDB" id="A0AA91TSD0"/>
<dbReference type="Pfam" id="PF02558">
    <property type="entry name" value="ApbA"/>
    <property type="match status" value="1"/>
</dbReference>
<accession>A0AA91TSD0</accession>
<dbReference type="Gene3D" id="3.40.50.720">
    <property type="entry name" value="NAD(P)-binding Rossmann-like Domain"/>
    <property type="match status" value="1"/>
</dbReference>
<evidence type="ECO:0000313" key="2">
    <source>
        <dbReference type="EMBL" id="PAD83265.1"/>
    </source>
</evidence>
<comment type="caution">
    <text evidence="2">The sequence shown here is derived from an EMBL/GenBank/DDBJ whole genome shotgun (WGS) entry which is preliminary data.</text>
</comment>
<evidence type="ECO:0000313" key="3">
    <source>
        <dbReference type="Proteomes" id="UP000216961"/>
    </source>
</evidence>
<dbReference type="InterPro" id="IPR013332">
    <property type="entry name" value="KPR_N"/>
</dbReference>
<dbReference type="Proteomes" id="UP000216961">
    <property type="component" value="Unassembled WGS sequence"/>
</dbReference>